<keyword evidence="6 9" id="KW-0028">Amino-acid biosynthesis</keyword>
<dbReference type="PROSITE" id="PS00565">
    <property type="entry name" value="ARGININOSUCCIN_SYN_2"/>
    <property type="match status" value="1"/>
</dbReference>
<keyword evidence="8 9" id="KW-0067">ATP-binding</keyword>
<evidence type="ECO:0000256" key="7">
    <source>
        <dbReference type="ARBA" id="ARBA00022741"/>
    </source>
</evidence>
<dbReference type="InterPro" id="IPR024074">
    <property type="entry name" value="AS_cat/multimer_dom_body"/>
</dbReference>
<evidence type="ECO:0000259" key="11">
    <source>
        <dbReference type="Pfam" id="PF20979"/>
    </source>
</evidence>
<feature type="binding site" evidence="9">
    <location>
        <position position="260"/>
    </location>
    <ligand>
        <name>L-citrulline</name>
        <dbReference type="ChEBI" id="CHEBI:57743"/>
    </ligand>
</feature>
<evidence type="ECO:0000256" key="9">
    <source>
        <dbReference type="HAMAP-Rule" id="MF_00005"/>
    </source>
</evidence>
<feature type="binding site" evidence="9">
    <location>
        <position position="272"/>
    </location>
    <ligand>
        <name>L-citrulline</name>
        <dbReference type="ChEBI" id="CHEBI:57743"/>
    </ligand>
</feature>
<dbReference type="Gene3D" id="1.20.5.470">
    <property type="entry name" value="Single helix bin"/>
    <property type="match status" value="1"/>
</dbReference>
<dbReference type="UniPathway" id="UPA00068">
    <property type="reaction ID" value="UER00113"/>
</dbReference>
<feature type="binding site" evidence="9">
    <location>
        <position position="175"/>
    </location>
    <ligand>
        <name>L-citrulline</name>
        <dbReference type="ChEBI" id="CHEBI:57743"/>
    </ligand>
</feature>
<dbReference type="InterPro" id="IPR014729">
    <property type="entry name" value="Rossmann-like_a/b/a_fold"/>
</dbReference>
<dbReference type="Proteomes" id="UP000437748">
    <property type="component" value="Unassembled WGS sequence"/>
</dbReference>
<dbReference type="InterPro" id="IPR018223">
    <property type="entry name" value="Arginosuc_synth_CS"/>
</dbReference>
<dbReference type="InterPro" id="IPR023434">
    <property type="entry name" value="Arginosuc_synth_type_1_subfam"/>
</dbReference>
<comment type="caution">
    <text evidence="9">Lacks conserved residue(s) required for the propagation of feature annotation.</text>
</comment>
<comment type="similarity">
    <text evidence="9">Belongs to the argininosuccinate synthase family. Type 1 subfamily.</text>
</comment>
<dbReference type="GO" id="GO:0005524">
    <property type="term" value="F:ATP binding"/>
    <property type="evidence" value="ECO:0007669"/>
    <property type="project" value="UniProtKB-UniRule"/>
</dbReference>
<comment type="catalytic activity">
    <reaction evidence="9">
        <text>L-citrulline + L-aspartate + ATP = 2-(N(omega)-L-arginino)succinate + AMP + diphosphate + H(+)</text>
        <dbReference type="Rhea" id="RHEA:10932"/>
        <dbReference type="ChEBI" id="CHEBI:15378"/>
        <dbReference type="ChEBI" id="CHEBI:29991"/>
        <dbReference type="ChEBI" id="CHEBI:30616"/>
        <dbReference type="ChEBI" id="CHEBI:33019"/>
        <dbReference type="ChEBI" id="CHEBI:57472"/>
        <dbReference type="ChEBI" id="CHEBI:57743"/>
        <dbReference type="ChEBI" id="CHEBI:456215"/>
        <dbReference type="EC" id="6.3.4.5"/>
    </reaction>
</comment>
<evidence type="ECO:0000256" key="1">
    <source>
        <dbReference type="ARBA" id="ARBA00004967"/>
    </source>
</evidence>
<evidence type="ECO:0000256" key="3">
    <source>
        <dbReference type="ARBA" id="ARBA00012286"/>
    </source>
</evidence>
<comment type="subcellular location">
    <subcellularLocation>
        <location evidence="9">Cytoplasm</location>
    </subcellularLocation>
</comment>
<dbReference type="Pfam" id="PF20979">
    <property type="entry name" value="Arginosuc_syn_C"/>
    <property type="match status" value="1"/>
</dbReference>
<keyword evidence="7 9" id="KW-0547">Nucleotide-binding</keyword>
<dbReference type="InterPro" id="IPR048268">
    <property type="entry name" value="Arginosuc_syn_C"/>
</dbReference>
<dbReference type="PANTHER" id="PTHR11587">
    <property type="entry name" value="ARGININOSUCCINATE SYNTHASE"/>
    <property type="match status" value="1"/>
</dbReference>
<dbReference type="OrthoDB" id="9801641at2"/>
<feature type="binding site" evidence="9">
    <location>
        <begin position="8"/>
        <end position="16"/>
    </location>
    <ligand>
        <name>ATP</name>
        <dbReference type="ChEBI" id="CHEBI:30616"/>
    </ligand>
</feature>
<dbReference type="HAMAP" id="MF_00005">
    <property type="entry name" value="Arg_succ_synth_type1"/>
    <property type="match status" value="1"/>
</dbReference>
<keyword evidence="9" id="KW-0963">Cytoplasm</keyword>
<dbReference type="PANTHER" id="PTHR11587:SF2">
    <property type="entry name" value="ARGININOSUCCINATE SYNTHASE"/>
    <property type="match status" value="1"/>
</dbReference>
<dbReference type="FunFam" id="3.40.50.620:FF:000019">
    <property type="entry name" value="Argininosuccinate synthase"/>
    <property type="match status" value="1"/>
</dbReference>
<feature type="binding site" evidence="9">
    <location>
        <position position="116"/>
    </location>
    <ligand>
        <name>ATP</name>
        <dbReference type="ChEBI" id="CHEBI:30616"/>
    </ligand>
</feature>
<evidence type="ECO:0000259" key="10">
    <source>
        <dbReference type="Pfam" id="PF00764"/>
    </source>
</evidence>
<name>A0A6N6W0N8_9BACT</name>
<dbReference type="EC" id="6.3.4.5" evidence="3 9"/>
<dbReference type="Pfam" id="PF00764">
    <property type="entry name" value="Arginosuc_synth"/>
    <property type="match status" value="1"/>
</dbReference>
<dbReference type="Gene3D" id="3.90.1260.10">
    <property type="entry name" value="Argininosuccinate synthetase, chain A, domain 2"/>
    <property type="match status" value="1"/>
</dbReference>
<reference evidence="12 13" key="1">
    <citation type="submission" date="2019-10" db="EMBL/GenBank/DDBJ databases">
        <title>New species of Slilvanegrellaceae.</title>
        <authorList>
            <person name="Pitt A."/>
            <person name="Hahn M.W."/>
        </authorList>
    </citation>
    <scope>NUCLEOTIDE SEQUENCE [LARGE SCALE GENOMIC DNA]</scope>
    <source>
        <strain evidence="12 13">SP-Ram-0.45-NSY-1</strain>
    </source>
</reference>
<dbReference type="GO" id="GO:0000053">
    <property type="term" value="P:argininosuccinate metabolic process"/>
    <property type="evidence" value="ECO:0007669"/>
    <property type="project" value="TreeGrafter"/>
</dbReference>
<proteinExistence type="inferred from homology"/>
<keyword evidence="5 9" id="KW-0436">Ligase</keyword>
<dbReference type="FunFam" id="3.90.1260.10:FF:000007">
    <property type="entry name" value="Argininosuccinate synthase"/>
    <property type="match status" value="1"/>
</dbReference>
<feature type="binding site" evidence="9">
    <location>
        <position position="118"/>
    </location>
    <ligand>
        <name>L-aspartate</name>
        <dbReference type="ChEBI" id="CHEBI:29991"/>
    </ligand>
</feature>
<accession>A0A6N6W0N8</accession>
<dbReference type="SUPFAM" id="SSF69864">
    <property type="entry name" value="Argininosuccinate synthetase, C-terminal domain"/>
    <property type="match status" value="1"/>
</dbReference>
<gene>
    <name evidence="9" type="primary">argG</name>
    <name evidence="12" type="ORF">GCL60_02870</name>
</gene>
<dbReference type="RefSeq" id="WP_153418410.1">
    <property type="nucleotide sequence ID" value="NZ_WFLM01000001.1"/>
</dbReference>
<feature type="binding site" evidence="9">
    <location>
        <position position="122"/>
    </location>
    <ligand>
        <name>L-citrulline</name>
        <dbReference type="ChEBI" id="CHEBI:57743"/>
    </ligand>
</feature>
<dbReference type="GO" id="GO:0000050">
    <property type="term" value="P:urea cycle"/>
    <property type="evidence" value="ECO:0007669"/>
    <property type="project" value="TreeGrafter"/>
</dbReference>
<dbReference type="Gene3D" id="3.40.50.620">
    <property type="entry name" value="HUPs"/>
    <property type="match status" value="1"/>
</dbReference>
<feature type="binding site" evidence="9">
    <location>
        <position position="126"/>
    </location>
    <ligand>
        <name>L-citrulline</name>
        <dbReference type="ChEBI" id="CHEBI:57743"/>
    </ligand>
</feature>
<dbReference type="InterPro" id="IPR048267">
    <property type="entry name" value="Arginosuc_syn_N"/>
</dbReference>
<feature type="binding site" evidence="9">
    <location>
        <position position="123"/>
    </location>
    <ligand>
        <name>L-aspartate</name>
        <dbReference type="ChEBI" id="CHEBI:29991"/>
    </ligand>
</feature>
<keyword evidence="4 9" id="KW-0055">Arginine biosynthesis</keyword>
<organism evidence="12 13">
    <name type="scientific">Silvanigrella paludirubra</name>
    <dbReference type="NCBI Taxonomy" id="2499159"/>
    <lineage>
        <taxon>Bacteria</taxon>
        <taxon>Pseudomonadati</taxon>
        <taxon>Bdellovibrionota</taxon>
        <taxon>Oligoflexia</taxon>
        <taxon>Silvanigrellales</taxon>
        <taxon>Silvanigrellaceae</taxon>
        <taxon>Silvanigrella</taxon>
    </lineage>
</organism>
<dbReference type="GO" id="GO:0004055">
    <property type="term" value="F:argininosuccinate synthase activity"/>
    <property type="evidence" value="ECO:0007669"/>
    <property type="project" value="UniProtKB-UniRule"/>
</dbReference>
<evidence type="ECO:0000256" key="4">
    <source>
        <dbReference type="ARBA" id="ARBA00022571"/>
    </source>
</evidence>
<comment type="subunit">
    <text evidence="2 9">Homotetramer.</text>
</comment>
<evidence type="ECO:0000313" key="13">
    <source>
        <dbReference type="Proteomes" id="UP000437748"/>
    </source>
</evidence>
<keyword evidence="13" id="KW-1185">Reference proteome</keyword>
<feature type="domain" description="Arginosuccinate synthase-like N-terminal" evidence="10">
    <location>
        <begin position="4"/>
        <end position="165"/>
    </location>
</feature>
<evidence type="ECO:0000256" key="5">
    <source>
        <dbReference type="ARBA" id="ARBA00022598"/>
    </source>
</evidence>
<dbReference type="EMBL" id="WFLM01000001">
    <property type="protein sequence ID" value="KAB8040888.1"/>
    <property type="molecule type" value="Genomic_DNA"/>
</dbReference>
<feature type="binding site" evidence="9">
    <location>
        <position position="87"/>
    </location>
    <ligand>
        <name>L-citrulline</name>
        <dbReference type="ChEBI" id="CHEBI:57743"/>
    </ligand>
</feature>
<feature type="domain" description="Arginosuccinate synthase C-terminal" evidence="11">
    <location>
        <begin position="174"/>
        <end position="391"/>
    </location>
</feature>
<dbReference type="SUPFAM" id="SSF52402">
    <property type="entry name" value="Adenine nucleotide alpha hydrolases-like"/>
    <property type="match status" value="1"/>
</dbReference>
<dbReference type="GO" id="GO:0006526">
    <property type="term" value="P:L-arginine biosynthetic process"/>
    <property type="evidence" value="ECO:0007669"/>
    <property type="project" value="UniProtKB-UniRule"/>
</dbReference>
<dbReference type="GO" id="GO:0005737">
    <property type="term" value="C:cytoplasm"/>
    <property type="evidence" value="ECO:0007669"/>
    <property type="project" value="UniProtKB-SubCell"/>
</dbReference>
<sequence length="415" mass="47041">MKEKIILGYSGGLDTSIMIPWLKENYDCEIIAVTCDLGQGEKELKDIKEKAIKSGASKAYVEDVKNQFVTDFLWKLLKSGAKYEGEYLLGTLSRPLIAKKLVDIAIKENATAICHGATGKGNDQVRFELAIKSFSSKFKIIAPWRTWNITSRSEAIDYAHSKNIPIQATKKSPYSNDRNIWYVSHEGGDLESTENEHNSEFYQMTNTLDKTPNHADFISIQFFQGIPVALNQIEYSPVELLSKLNEISGKHGIGIIDIIENRLIGMKSRGVYETPGGTVLYKAHQYLESICLDKDVLHMKQRIAQDYANLVYNGLWYTPLKEALDAFIDETQKNLTGDVKLKLFKGHCLFSGAQSPSSLYHKDFSTFEKDDVYDQFDAQGFIQIYGLPIKINSIMKENSLKNFHSIENMRENNKL</sequence>
<dbReference type="InterPro" id="IPR001518">
    <property type="entry name" value="Arginosuc_synth"/>
</dbReference>
<evidence type="ECO:0000313" key="12">
    <source>
        <dbReference type="EMBL" id="KAB8040888.1"/>
    </source>
</evidence>
<evidence type="ECO:0000256" key="8">
    <source>
        <dbReference type="ARBA" id="ARBA00022840"/>
    </source>
</evidence>
<dbReference type="NCBIfam" id="NF001770">
    <property type="entry name" value="PRK00509.1"/>
    <property type="match status" value="1"/>
</dbReference>
<dbReference type="AlphaFoldDB" id="A0A6N6W0N8"/>
<dbReference type="NCBIfam" id="TIGR00032">
    <property type="entry name" value="argG"/>
    <property type="match status" value="1"/>
</dbReference>
<evidence type="ECO:0000256" key="6">
    <source>
        <dbReference type="ARBA" id="ARBA00022605"/>
    </source>
</evidence>
<feature type="binding site" evidence="9">
    <location>
        <position position="122"/>
    </location>
    <ligand>
        <name>L-aspartate</name>
        <dbReference type="ChEBI" id="CHEBI:29991"/>
    </ligand>
</feature>
<evidence type="ECO:0000256" key="2">
    <source>
        <dbReference type="ARBA" id="ARBA00011881"/>
    </source>
</evidence>
<comment type="caution">
    <text evidence="12">The sequence shown here is derived from an EMBL/GenBank/DDBJ whole genome shotgun (WGS) entry which is preliminary data.</text>
</comment>
<protein>
    <recommendedName>
        <fullName evidence="3 9">Argininosuccinate synthase</fullName>
        <ecNumber evidence="3 9">6.3.4.5</ecNumber>
    </recommendedName>
    <alternativeName>
        <fullName evidence="9">Citrulline--aspartate ligase</fullName>
    </alternativeName>
</protein>
<feature type="binding site" evidence="9">
    <location>
        <position position="184"/>
    </location>
    <ligand>
        <name>L-citrulline</name>
        <dbReference type="ChEBI" id="CHEBI:57743"/>
    </ligand>
</feature>
<dbReference type="CDD" id="cd01999">
    <property type="entry name" value="ASS"/>
    <property type="match status" value="1"/>
</dbReference>
<comment type="pathway">
    <text evidence="1 9">Amino-acid biosynthesis; L-arginine biosynthesis; L-arginine from L-ornithine and carbamoyl phosphate: step 2/3.</text>
</comment>